<reference evidence="1 2" key="1">
    <citation type="submission" date="2016-04" db="EMBL/GenBank/DDBJ databases">
        <title>Evolutionary innovation and constraint leading to complex multicellularity in the Ascomycota.</title>
        <authorList>
            <person name="Cisse O."/>
            <person name="Nguyen A."/>
            <person name="Hewitt D.A."/>
            <person name="Jedd G."/>
            <person name="Stajich J.E."/>
        </authorList>
    </citation>
    <scope>NUCLEOTIDE SEQUENCE [LARGE SCALE GENOMIC DNA]</scope>
    <source>
        <strain evidence="1 2">DAH-3</strain>
    </source>
</reference>
<evidence type="ECO:0000313" key="1">
    <source>
        <dbReference type="EMBL" id="OLL22283.1"/>
    </source>
</evidence>
<dbReference type="EMBL" id="LXFE01003534">
    <property type="protein sequence ID" value="OLL22283.1"/>
    <property type="molecule type" value="Genomic_DNA"/>
</dbReference>
<dbReference type="AlphaFoldDB" id="A0A1U7LI61"/>
<protein>
    <submittedName>
        <fullName evidence="1">Uncharacterized protein</fullName>
    </submittedName>
</protein>
<evidence type="ECO:0000313" key="2">
    <source>
        <dbReference type="Proteomes" id="UP000186594"/>
    </source>
</evidence>
<comment type="caution">
    <text evidence="1">The sequence shown here is derived from an EMBL/GenBank/DDBJ whole genome shotgun (WGS) entry which is preliminary data.</text>
</comment>
<gene>
    <name evidence="1" type="ORF">NEOLI_005213</name>
</gene>
<dbReference type="Proteomes" id="UP000186594">
    <property type="component" value="Unassembled WGS sequence"/>
</dbReference>
<organism evidence="1 2">
    <name type="scientific">Neolecta irregularis (strain DAH-3)</name>
    <dbReference type="NCBI Taxonomy" id="1198029"/>
    <lineage>
        <taxon>Eukaryota</taxon>
        <taxon>Fungi</taxon>
        <taxon>Dikarya</taxon>
        <taxon>Ascomycota</taxon>
        <taxon>Taphrinomycotina</taxon>
        <taxon>Neolectales</taxon>
        <taxon>Neolectaceae</taxon>
        <taxon>Neolecta</taxon>
    </lineage>
</organism>
<name>A0A1U7LI61_NEOID</name>
<accession>A0A1U7LI61</accession>
<proteinExistence type="predicted"/>
<sequence length="60" mass="6915">MVVVPEQRDDEEQNKNQLLDFDDCDDSENFGFFSDLFKPSTAENLELLYLNIQNGTINGE</sequence>
<keyword evidence="2" id="KW-1185">Reference proteome</keyword>